<evidence type="ECO:0000313" key="3">
    <source>
        <dbReference type="Proteomes" id="UP001356428"/>
    </source>
</evidence>
<proteinExistence type="predicted"/>
<reference evidence="2 3" key="1">
    <citation type="submission" date="2022-10" db="EMBL/GenBank/DDBJ databases">
        <title>The complete genomes of actinobacterial strains from the NBC collection.</title>
        <authorList>
            <person name="Joergensen T.S."/>
            <person name="Alvarez Arevalo M."/>
            <person name="Sterndorff E.B."/>
            <person name="Faurdal D."/>
            <person name="Vuksanovic O."/>
            <person name="Mourched A.-S."/>
            <person name="Charusanti P."/>
            <person name="Shaw S."/>
            <person name="Blin K."/>
            <person name="Weber T."/>
        </authorList>
    </citation>
    <scope>NUCLEOTIDE SEQUENCE [LARGE SCALE GENOMIC DNA]</scope>
    <source>
        <strain evidence="2 3">NBC 01792</strain>
    </source>
</reference>
<dbReference type="EMBL" id="CP109083">
    <property type="protein sequence ID" value="WSB07792.1"/>
    <property type="molecule type" value="Genomic_DNA"/>
</dbReference>
<dbReference type="Proteomes" id="UP001356428">
    <property type="component" value="Chromosome"/>
</dbReference>
<keyword evidence="3" id="KW-1185">Reference proteome</keyword>
<evidence type="ECO:0000256" key="1">
    <source>
        <dbReference type="SAM" id="MobiDB-lite"/>
    </source>
</evidence>
<name>A0ABZ1EUN3_9ACTN</name>
<feature type="compositionally biased region" description="Basic and acidic residues" evidence="1">
    <location>
        <begin position="31"/>
        <end position="54"/>
    </location>
</feature>
<organism evidence="2 3">
    <name type="scientific">Streptomyces cyaneofuscatus</name>
    <dbReference type="NCBI Taxonomy" id="66883"/>
    <lineage>
        <taxon>Bacteria</taxon>
        <taxon>Bacillati</taxon>
        <taxon>Actinomycetota</taxon>
        <taxon>Actinomycetes</taxon>
        <taxon>Kitasatosporales</taxon>
        <taxon>Streptomycetaceae</taxon>
        <taxon>Streptomyces</taxon>
    </lineage>
</organism>
<gene>
    <name evidence="2" type="ORF">OG849_11255</name>
</gene>
<feature type="compositionally biased region" description="Basic residues" evidence="1">
    <location>
        <begin position="206"/>
        <end position="229"/>
    </location>
</feature>
<feature type="compositionally biased region" description="Low complexity" evidence="1">
    <location>
        <begin position="61"/>
        <end position="71"/>
    </location>
</feature>
<evidence type="ECO:0000313" key="2">
    <source>
        <dbReference type="EMBL" id="WSB07792.1"/>
    </source>
</evidence>
<protein>
    <submittedName>
        <fullName evidence="2">Uncharacterized protein</fullName>
    </submittedName>
</protein>
<dbReference type="RefSeq" id="WP_326705757.1">
    <property type="nucleotide sequence ID" value="NZ_CP109083.1"/>
</dbReference>
<feature type="compositionally biased region" description="Low complexity" evidence="1">
    <location>
        <begin position="155"/>
        <end position="170"/>
    </location>
</feature>
<feature type="region of interest" description="Disordered" evidence="1">
    <location>
        <begin position="1"/>
        <end position="255"/>
    </location>
</feature>
<accession>A0ABZ1EUN3</accession>
<sequence length="255" mass="25878">MTPPAGSLPIPEGALKLPEGTTALPEGTVRGTDKDGNIVHLDREGNILKEDGTLKQHHSAAPDGNPADGAPVRTDADTPLPRTPAEESALVGAGARTGGSDSIRLGSDFGDTGRLGDYAGRTGDDLSRGGPAGHVSNGGLRDSLTPGGHADGLSHDSSASHQSLSGNHSDGPGGGGGSHDGPAGSDGTADDGGHVSGGSGNDFPPRRVRRPRGRGTCRRTSGRLGRRLVVRRERPTPRQGSECRCGRFHAPVRSG</sequence>